<sequence>MFLVDDDEADVLHRRKYGAACADGDPRLAEANSAPFVKPLSGGETAMQNRDAVRKPLLKEADGLRCERDLRHEHNRLPAFCKTALDRVHIHLGLAASGDAVQQKRSAFFMHRFYDCIYRAFLRGVEHHLLVGRQRADIRAAKGNVSVLGDIAALYQRGNGGMRVRHKCEQIGERHLNRMRF</sequence>
<dbReference type="AlphaFoldDB" id="A0A645B865"/>
<comment type="caution">
    <text evidence="1">The sequence shown here is derived from an EMBL/GenBank/DDBJ whole genome shotgun (WGS) entry which is preliminary data.</text>
</comment>
<name>A0A645B865_9ZZZZ</name>
<evidence type="ECO:0000313" key="1">
    <source>
        <dbReference type="EMBL" id="MPM61602.1"/>
    </source>
</evidence>
<accession>A0A645B865</accession>
<gene>
    <name evidence="1" type="ORF">SDC9_108462</name>
</gene>
<proteinExistence type="predicted"/>
<dbReference type="EMBL" id="VSSQ01018431">
    <property type="protein sequence ID" value="MPM61602.1"/>
    <property type="molecule type" value="Genomic_DNA"/>
</dbReference>
<reference evidence="1" key="1">
    <citation type="submission" date="2019-08" db="EMBL/GenBank/DDBJ databases">
        <authorList>
            <person name="Kucharzyk K."/>
            <person name="Murdoch R.W."/>
            <person name="Higgins S."/>
            <person name="Loffler F."/>
        </authorList>
    </citation>
    <scope>NUCLEOTIDE SEQUENCE</scope>
</reference>
<organism evidence="1">
    <name type="scientific">bioreactor metagenome</name>
    <dbReference type="NCBI Taxonomy" id="1076179"/>
    <lineage>
        <taxon>unclassified sequences</taxon>
        <taxon>metagenomes</taxon>
        <taxon>ecological metagenomes</taxon>
    </lineage>
</organism>
<protein>
    <submittedName>
        <fullName evidence="1">Uncharacterized protein</fullName>
    </submittedName>
</protein>